<dbReference type="AlphaFoldDB" id="A0A8C3J6T0"/>
<dbReference type="Ensembl" id="ENSCPGT00000001379.1">
    <property type="protein sequence ID" value="ENSCPGP00000001235.1"/>
    <property type="gene ID" value="ENSCPGG00000000982.1"/>
</dbReference>
<protein>
    <submittedName>
        <fullName evidence="1">Uncharacterized protein</fullName>
    </submittedName>
</protein>
<reference evidence="1" key="2">
    <citation type="submission" date="2025-09" db="UniProtKB">
        <authorList>
            <consortium name="Ensembl"/>
        </authorList>
    </citation>
    <scope>IDENTIFICATION</scope>
</reference>
<accession>A0A8C3J6T0</accession>
<reference evidence="1" key="1">
    <citation type="submission" date="2025-08" db="UniProtKB">
        <authorList>
            <consortium name="Ensembl"/>
        </authorList>
    </citation>
    <scope>IDENTIFICATION</scope>
</reference>
<evidence type="ECO:0000313" key="1">
    <source>
        <dbReference type="Ensembl" id="ENSCPGP00000001235.1"/>
    </source>
</evidence>
<name>A0A8C3J6T0_9CHAR</name>
<sequence length="114" mass="13383">MFLLRNSDDFSLCSDVAVVPACPLKKLYKPANDMEIMKNVCKILQKDLSSFTMCWMFSQDHLPLRVLQITSKKPEWRTEEEVKFVKSCLQEIESSQSYSSRLQFLLAEVVHFKW</sequence>
<organism evidence="1 2">
    <name type="scientific">Calidris pygmaea</name>
    <name type="common">Spoon-billed sandpiper</name>
    <dbReference type="NCBI Taxonomy" id="425635"/>
    <lineage>
        <taxon>Eukaryota</taxon>
        <taxon>Metazoa</taxon>
        <taxon>Chordata</taxon>
        <taxon>Craniata</taxon>
        <taxon>Vertebrata</taxon>
        <taxon>Euteleostomi</taxon>
        <taxon>Archelosauria</taxon>
        <taxon>Archosauria</taxon>
        <taxon>Dinosauria</taxon>
        <taxon>Saurischia</taxon>
        <taxon>Theropoda</taxon>
        <taxon>Coelurosauria</taxon>
        <taxon>Aves</taxon>
        <taxon>Neognathae</taxon>
        <taxon>Neoaves</taxon>
        <taxon>Charadriiformes</taxon>
        <taxon>Scolopacidae</taxon>
        <taxon>Calidris</taxon>
    </lineage>
</organism>
<dbReference type="Proteomes" id="UP000694419">
    <property type="component" value="Unplaced"/>
</dbReference>
<keyword evidence="2" id="KW-1185">Reference proteome</keyword>
<evidence type="ECO:0000313" key="2">
    <source>
        <dbReference type="Proteomes" id="UP000694419"/>
    </source>
</evidence>
<proteinExistence type="predicted"/>